<dbReference type="SUPFAM" id="SSF48498">
    <property type="entry name" value="Tetracyclin repressor-like, C-terminal domain"/>
    <property type="match status" value="1"/>
</dbReference>
<protein>
    <submittedName>
        <fullName evidence="4">TetR/AcrR family transcriptional regulator</fullName>
    </submittedName>
</protein>
<sequence>MPPKTRKTPQQQRSRAMVQRIIDAGQTVLIEHGYDGASTNRIADAAGISPGSLYQYFPGKDAIVTAVIDRYNSEVASRVHSSVLAQLHEPPETAVPATISALLDALGSHPALLRAVIEQTPRLSGDNTVFAFEQQIGDLARVALTMHRDSLPDDVDFAAASWMLVRTVEHLAIRYVLDQPPVSRERFLADITRLVLNFFLPAPGSLPAQTSKQRRSRAERE</sequence>
<evidence type="ECO:0000259" key="3">
    <source>
        <dbReference type="PROSITE" id="PS50977"/>
    </source>
</evidence>
<evidence type="ECO:0000256" key="1">
    <source>
        <dbReference type="ARBA" id="ARBA00023125"/>
    </source>
</evidence>
<dbReference type="PANTHER" id="PTHR30055:SF226">
    <property type="entry name" value="HTH-TYPE TRANSCRIPTIONAL REGULATOR PKSA"/>
    <property type="match status" value="1"/>
</dbReference>
<feature type="domain" description="HTH tetR-type" evidence="3">
    <location>
        <begin position="15"/>
        <end position="75"/>
    </location>
</feature>
<dbReference type="RefSeq" id="WP_387723455.1">
    <property type="nucleotide sequence ID" value="NZ_JBIAPI010000010.1"/>
</dbReference>
<dbReference type="PROSITE" id="PS50977">
    <property type="entry name" value="HTH_TETR_2"/>
    <property type="match status" value="1"/>
</dbReference>
<keyword evidence="5" id="KW-1185">Reference proteome</keyword>
<dbReference type="PANTHER" id="PTHR30055">
    <property type="entry name" value="HTH-TYPE TRANSCRIPTIONAL REGULATOR RUTR"/>
    <property type="match status" value="1"/>
</dbReference>
<dbReference type="EMBL" id="JBIAPI010000010">
    <property type="protein sequence ID" value="MFF3227417.1"/>
    <property type="molecule type" value="Genomic_DNA"/>
</dbReference>
<dbReference type="PRINTS" id="PR00455">
    <property type="entry name" value="HTHTETR"/>
</dbReference>
<gene>
    <name evidence="4" type="ORF">ACFYV7_31785</name>
</gene>
<dbReference type="Proteomes" id="UP001601948">
    <property type="component" value="Unassembled WGS sequence"/>
</dbReference>
<dbReference type="InterPro" id="IPR041669">
    <property type="entry name" value="TetR_C_15"/>
</dbReference>
<dbReference type="InterPro" id="IPR009057">
    <property type="entry name" value="Homeodomain-like_sf"/>
</dbReference>
<proteinExistence type="predicted"/>
<accession>A0ABW6R1M8</accession>
<dbReference type="Pfam" id="PF17918">
    <property type="entry name" value="TetR_C_15"/>
    <property type="match status" value="1"/>
</dbReference>
<dbReference type="InterPro" id="IPR036271">
    <property type="entry name" value="Tet_transcr_reg_TetR-rel_C_sf"/>
</dbReference>
<dbReference type="InterPro" id="IPR023772">
    <property type="entry name" value="DNA-bd_HTH_TetR-type_CS"/>
</dbReference>
<evidence type="ECO:0000256" key="2">
    <source>
        <dbReference type="PROSITE-ProRule" id="PRU00335"/>
    </source>
</evidence>
<feature type="DNA-binding region" description="H-T-H motif" evidence="2">
    <location>
        <begin position="38"/>
        <end position="57"/>
    </location>
</feature>
<organism evidence="4 5">
    <name type="scientific">Nocardia suismassiliense</name>
    <dbReference type="NCBI Taxonomy" id="2077092"/>
    <lineage>
        <taxon>Bacteria</taxon>
        <taxon>Bacillati</taxon>
        <taxon>Actinomycetota</taxon>
        <taxon>Actinomycetes</taxon>
        <taxon>Mycobacteriales</taxon>
        <taxon>Nocardiaceae</taxon>
        <taxon>Nocardia</taxon>
    </lineage>
</organism>
<name>A0ABW6R1M8_9NOCA</name>
<dbReference type="PROSITE" id="PS01081">
    <property type="entry name" value="HTH_TETR_1"/>
    <property type="match status" value="1"/>
</dbReference>
<evidence type="ECO:0000313" key="5">
    <source>
        <dbReference type="Proteomes" id="UP001601948"/>
    </source>
</evidence>
<evidence type="ECO:0000313" key="4">
    <source>
        <dbReference type="EMBL" id="MFF3227417.1"/>
    </source>
</evidence>
<dbReference type="Gene3D" id="1.10.357.10">
    <property type="entry name" value="Tetracycline Repressor, domain 2"/>
    <property type="match status" value="1"/>
</dbReference>
<dbReference type="SUPFAM" id="SSF46689">
    <property type="entry name" value="Homeodomain-like"/>
    <property type="match status" value="1"/>
</dbReference>
<dbReference type="Pfam" id="PF00440">
    <property type="entry name" value="TetR_N"/>
    <property type="match status" value="1"/>
</dbReference>
<comment type="caution">
    <text evidence="4">The sequence shown here is derived from an EMBL/GenBank/DDBJ whole genome shotgun (WGS) entry which is preliminary data.</text>
</comment>
<keyword evidence="1 2" id="KW-0238">DNA-binding</keyword>
<dbReference type="InterPro" id="IPR050109">
    <property type="entry name" value="HTH-type_TetR-like_transc_reg"/>
</dbReference>
<dbReference type="InterPro" id="IPR001647">
    <property type="entry name" value="HTH_TetR"/>
</dbReference>
<reference evidence="4 5" key="1">
    <citation type="submission" date="2024-10" db="EMBL/GenBank/DDBJ databases">
        <title>The Natural Products Discovery Center: Release of the First 8490 Sequenced Strains for Exploring Actinobacteria Biosynthetic Diversity.</title>
        <authorList>
            <person name="Kalkreuter E."/>
            <person name="Kautsar S.A."/>
            <person name="Yang D."/>
            <person name="Bader C.D."/>
            <person name="Teijaro C.N."/>
            <person name="Fluegel L."/>
            <person name="Davis C.M."/>
            <person name="Simpson J.R."/>
            <person name="Lauterbach L."/>
            <person name="Steele A.D."/>
            <person name="Gui C."/>
            <person name="Meng S."/>
            <person name="Li G."/>
            <person name="Viehrig K."/>
            <person name="Ye F."/>
            <person name="Su P."/>
            <person name="Kiefer A.F."/>
            <person name="Nichols A."/>
            <person name="Cepeda A.J."/>
            <person name="Yan W."/>
            <person name="Fan B."/>
            <person name="Jiang Y."/>
            <person name="Adhikari A."/>
            <person name="Zheng C.-J."/>
            <person name="Schuster L."/>
            <person name="Cowan T.M."/>
            <person name="Smanski M.J."/>
            <person name="Chevrette M.G."/>
            <person name="De Carvalho L.P.S."/>
            <person name="Shen B."/>
        </authorList>
    </citation>
    <scope>NUCLEOTIDE SEQUENCE [LARGE SCALE GENOMIC DNA]</scope>
    <source>
        <strain evidence="4 5">NPDC003040</strain>
    </source>
</reference>